<accession>A0A644XDR2</accession>
<dbReference type="InterPro" id="IPR036560">
    <property type="entry name" value="MADH/AADH_L_sf"/>
</dbReference>
<feature type="compositionally biased region" description="Basic and acidic residues" evidence="1">
    <location>
        <begin position="10"/>
        <end position="22"/>
    </location>
</feature>
<evidence type="ECO:0000256" key="1">
    <source>
        <dbReference type="SAM" id="MobiDB-lite"/>
    </source>
</evidence>
<feature type="region of interest" description="Disordered" evidence="1">
    <location>
        <begin position="1"/>
        <end position="96"/>
    </location>
</feature>
<dbReference type="SUPFAM" id="SSF57561">
    <property type="entry name" value="Methylamine dehydrogenase, L chain"/>
    <property type="match status" value="1"/>
</dbReference>
<feature type="compositionally biased region" description="Gly residues" evidence="1">
    <location>
        <begin position="74"/>
        <end position="88"/>
    </location>
</feature>
<name>A0A644XDR2_9ZZZZ</name>
<dbReference type="AlphaFoldDB" id="A0A644XDR2"/>
<dbReference type="GO" id="GO:0016638">
    <property type="term" value="F:oxidoreductase activity, acting on the CH-NH2 group of donors"/>
    <property type="evidence" value="ECO:0007669"/>
    <property type="project" value="InterPro"/>
</dbReference>
<dbReference type="EMBL" id="VSSQ01002266">
    <property type="protein sequence ID" value="MPM14366.1"/>
    <property type="molecule type" value="Genomic_DNA"/>
</dbReference>
<gene>
    <name evidence="2" type="ORF">SDC9_60728</name>
</gene>
<protein>
    <submittedName>
        <fullName evidence="2">Uncharacterized protein</fullName>
    </submittedName>
</protein>
<dbReference type="GO" id="GO:0009308">
    <property type="term" value="P:amine metabolic process"/>
    <property type="evidence" value="ECO:0007669"/>
    <property type="project" value="InterPro"/>
</dbReference>
<evidence type="ECO:0000313" key="2">
    <source>
        <dbReference type="EMBL" id="MPM14366.1"/>
    </source>
</evidence>
<comment type="caution">
    <text evidence="2">The sequence shown here is derived from an EMBL/GenBank/DDBJ whole genome shotgun (WGS) entry which is preliminary data.</text>
</comment>
<organism evidence="2">
    <name type="scientific">bioreactor metagenome</name>
    <dbReference type="NCBI Taxonomy" id="1076179"/>
    <lineage>
        <taxon>unclassified sequences</taxon>
        <taxon>metagenomes</taxon>
        <taxon>ecological metagenomes</taxon>
    </lineage>
</organism>
<dbReference type="GO" id="GO:0042597">
    <property type="term" value="C:periplasmic space"/>
    <property type="evidence" value="ECO:0007669"/>
    <property type="project" value="InterPro"/>
</dbReference>
<sequence>MLKIRRRSSPRGERACAERSGEGHGGTVLRWRRRRPGPSRGRFPAPVPKPWAGGPGCGPLERSPAAGPQSRGTRGSGRPGRRWSGGPGAYPPASLWRAAGRPVSGGRFSSCPPGGPRSACFWASRCFRPVQRGSWPFSFRGHSGHYTTSPVAGAQLPLFAFFAMPLLWGIRREAVGITMGTGIFLQRLCGRA</sequence>
<proteinExistence type="predicted"/>
<reference evidence="2" key="1">
    <citation type="submission" date="2019-08" db="EMBL/GenBank/DDBJ databases">
        <authorList>
            <person name="Kucharzyk K."/>
            <person name="Murdoch R.W."/>
            <person name="Higgins S."/>
            <person name="Loffler F."/>
        </authorList>
    </citation>
    <scope>NUCLEOTIDE SEQUENCE</scope>
</reference>